<reference evidence="2 3" key="1">
    <citation type="submission" date="2016-11" db="EMBL/GenBank/DDBJ databases">
        <title>Draft Genome Sequences of Nine Cyanobacterial Strains from Diverse Habitats.</title>
        <authorList>
            <person name="Zhu T."/>
            <person name="Hou S."/>
            <person name="Lu X."/>
            <person name="Hess W.R."/>
        </authorList>
    </citation>
    <scope>NUCLEOTIDE SEQUENCE [LARGE SCALE GENOMIC DNA]</scope>
    <source>
        <strain evidence="2 3">NIES-592</strain>
    </source>
</reference>
<evidence type="ECO:0000256" key="1">
    <source>
        <dbReference type="SAM" id="SignalP"/>
    </source>
</evidence>
<name>A0A1U7GT08_9CYAN</name>
<keyword evidence="3" id="KW-1185">Reference proteome</keyword>
<dbReference type="Proteomes" id="UP000186391">
    <property type="component" value="Unassembled WGS sequence"/>
</dbReference>
<dbReference type="OrthoDB" id="516700at2"/>
<protein>
    <submittedName>
        <fullName evidence="2">Uncharacterized protein</fullName>
    </submittedName>
</protein>
<accession>A0A1U7GT08</accession>
<proteinExistence type="predicted"/>
<organism evidence="2 3">
    <name type="scientific">Fischerella major NIES-592</name>
    <dbReference type="NCBI Taxonomy" id="210994"/>
    <lineage>
        <taxon>Bacteria</taxon>
        <taxon>Bacillati</taxon>
        <taxon>Cyanobacteriota</taxon>
        <taxon>Cyanophyceae</taxon>
        <taxon>Nostocales</taxon>
        <taxon>Hapalosiphonaceae</taxon>
        <taxon>Fischerella</taxon>
    </lineage>
</organism>
<keyword evidence="1" id="KW-0732">Signal</keyword>
<feature type="chain" id="PRO_5010543134" evidence="1">
    <location>
        <begin position="27"/>
        <end position="149"/>
    </location>
</feature>
<sequence length="149" mass="16619">MKKNKLLLLITLIVASAFINNSVAKANNSRKLTIINKNKQVIVSAHIKSENSDKWEYAFDDVAKMLMPGESISIKLNPNQCIYNLSFLYGNGSNGRFRVNACQSSVLNVVGNGGTYRSHGQGRERDYILIPPAIPVEIRYPDTGIQHIR</sequence>
<evidence type="ECO:0000313" key="3">
    <source>
        <dbReference type="Proteomes" id="UP000186391"/>
    </source>
</evidence>
<evidence type="ECO:0000313" key="2">
    <source>
        <dbReference type="EMBL" id="OKH10997.1"/>
    </source>
</evidence>
<dbReference type="EMBL" id="MRCA01000025">
    <property type="protein sequence ID" value="OKH10997.1"/>
    <property type="molecule type" value="Genomic_DNA"/>
</dbReference>
<feature type="signal peptide" evidence="1">
    <location>
        <begin position="1"/>
        <end position="26"/>
    </location>
</feature>
<gene>
    <name evidence="2" type="ORF">NIES592_23240</name>
</gene>
<dbReference type="AlphaFoldDB" id="A0A1U7GT08"/>
<dbReference type="RefSeq" id="WP_016866548.1">
    <property type="nucleotide sequence ID" value="NZ_MRCA01000025.1"/>
</dbReference>
<comment type="caution">
    <text evidence="2">The sequence shown here is derived from an EMBL/GenBank/DDBJ whole genome shotgun (WGS) entry which is preliminary data.</text>
</comment>